<feature type="transmembrane region" description="Helical" evidence="5">
    <location>
        <begin position="217"/>
        <end position="239"/>
    </location>
</feature>
<dbReference type="EMBL" id="JAFIRN010000004">
    <property type="protein sequence ID" value="KAG5850650.1"/>
    <property type="molecule type" value="Genomic_DNA"/>
</dbReference>
<sequence>MATETLVVLKISAAGFYGLSSFFIVVVNKNILSNYRFPSPICVGIGQMLATVVVLGLGKVFHIITFPDLDETVLSKTFPLPLLYVGNQITGLLGTKRLNLPMFTVLRRFTILFTMIAEGLLLKKDFSLPVKLAVFSMVLGAFVAASADLSFDLQGYMSILLNDVLTAANVVYVKKKLDTKELGRYGLVYYNALFMVFPTLLLAHFTGDIQMMLEFEGWFDVVFAGQFILSCFMGFILMYSAVLCAQYNSALTTTIVGCIKNILVAYIGMIFAGDYIFTWTNFIGLNISIAGGLVYSYITFTEDQSSKQSENANKAELKEASV</sequence>
<proteinExistence type="predicted"/>
<evidence type="ECO:0000259" key="6">
    <source>
        <dbReference type="Pfam" id="PF03151"/>
    </source>
</evidence>
<feature type="transmembrane region" description="Helical" evidence="5">
    <location>
        <begin position="128"/>
        <end position="147"/>
    </location>
</feature>
<dbReference type="GO" id="GO:0016020">
    <property type="term" value="C:membrane"/>
    <property type="evidence" value="ECO:0007669"/>
    <property type="project" value="UniProtKB-SubCell"/>
</dbReference>
<evidence type="ECO:0000313" key="8">
    <source>
        <dbReference type="Proteomes" id="UP001044222"/>
    </source>
</evidence>
<keyword evidence="2 5" id="KW-0812">Transmembrane</keyword>
<evidence type="ECO:0000256" key="5">
    <source>
        <dbReference type="SAM" id="Phobius"/>
    </source>
</evidence>
<evidence type="ECO:0000313" key="7">
    <source>
        <dbReference type="EMBL" id="KAG5850650.1"/>
    </source>
</evidence>
<feature type="transmembrane region" description="Helical" evidence="5">
    <location>
        <begin position="39"/>
        <end position="64"/>
    </location>
</feature>
<keyword evidence="4 5" id="KW-0472">Membrane</keyword>
<evidence type="ECO:0000256" key="3">
    <source>
        <dbReference type="ARBA" id="ARBA00022989"/>
    </source>
</evidence>
<evidence type="ECO:0000256" key="4">
    <source>
        <dbReference type="ARBA" id="ARBA00023136"/>
    </source>
</evidence>
<feature type="transmembrane region" description="Helical" evidence="5">
    <location>
        <begin position="251"/>
        <end position="273"/>
    </location>
</feature>
<evidence type="ECO:0000256" key="2">
    <source>
        <dbReference type="ARBA" id="ARBA00022692"/>
    </source>
</evidence>
<dbReference type="PANTHER" id="PTHR11132">
    <property type="entry name" value="SOLUTE CARRIER FAMILY 35"/>
    <property type="match status" value="1"/>
</dbReference>
<dbReference type="Pfam" id="PF03151">
    <property type="entry name" value="TPT"/>
    <property type="match status" value="1"/>
</dbReference>
<organism evidence="7 8">
    <name type="scientific">Anguilla anguilla</name>
    <name type="common">European freshwater eel</name>
    <name type="synonym">Muraena anguilla</name>
    <dbReference type="NCBI Taxonomy" id="7936"/>
    <lineage>
        <taxon>Eukaryota</taxon>
        <taxon>Metazoa</taxon>
        <taxon>Chordata</taxon>
        <taxon>Craniata</taxon>
        <taxon>Vertebrata</taxon>
        <taxon>Euteleostomi</taxon>
        <taxon>Actinopterygii</taxon>
        <taxon>Neopterygii</taxon>
        <taxon>Teleostei</taxon>
        <taxon>Anguilliformes</taxon>
        <taxon>Anguillidae</taxon>
        <taxon>Anguilla</taxon>
    </lineage>
</organism>
<feature type="transmembrane region" description="Helical" evidence="5">
    <location>
        <begin position="279"/>
        <end position="298"/>
    </location>
</feature>
<protein>
    <recommendedName>
        <fullName evidence="6">Sugar phosphate transporter domain-containing protein</fullName>
    </recommendedName>
</protein>
<feature type="transmembrane region" description="Helical" evidence="5">
    <location>
        <begin position="6"/>
        <end position="27"/>
    </location>
</feature>
<keyword evidence="8" id="KW-1185">Reference proteome</keyword>
<comment type="subcellular location">
    <subcellularLocation>
        <location evidence="1">Membrane</location>
        <topology evidence="1">Multi-pass membrane protein</topology>
    </subcellularLocation>
</comment>
<dbReference type="InterPro" id="IPR004853">
    <property type="entry name" value="Sugar_P_trans_dom"/>
</dbReference>
<feature type="transmembrane region" description="Helical" evidence="5">
    <location>
        <begin position="100"/>
        <end position="121"/>
    </location>
</feature>
<reference evidence="7" key="1">
    <citation type="submission" date="2021-01" db="EMBL/GenBank/DDBJ databases">
        <title>A chromosome-scale assembly of European eel, Anguilla anguilla.</title>
        <authorList>
            <person name="Henkel C."/>
            <person name="Jong-Raadsen S.A."/>
            <person name="Dufour S."/>
            <person name="Weltzien F.-A."/>
            <person name="Palstra A.P."/>
            <person name="Pelster B."/>
            <person name="Spaink H.P."/>
            <person name="Van Den Thillart G.E."/>
            <person name="Jansen H."/>
            <person name="Zahm M."/>
            <person name="Klopp C."/>
            <person name="Cedric C."/>
            <person name="Louis A."/>
            <person name="Berthelot C."/>
            <person name="Parey E."/>
            <person name="Roest Crollius H."/>
            <person name="Montfort J."/>
            <person name="Robinson-Rechavi M."/>
            <person name="Bucao C."/>
            <person name="Bouchez O."/>
            <person name="Gislard M."/>
            <person name="Lluch J."/>
            <person name="Milhes M."/>
            <person name="Lampietro C."/>
            <person name="Lopez Roques C."/>
            <person name="Donnadieu C."/>
            <person name="Braasch I."/>
            <person name="Desvignes T."/>
            <person name="Postlethwait J."/>
            <person name="Bobe J."/>
            <person name="Guiguen Y."/>
            <person name="Dirks R."/>
        </authorList>
    </citation>
    <scope>NUCLEOTIDE SEQUENCE</scope>
    <source>
        <strain evidence="7">Tag_6206</strain>
        <tissue evidence="7">Liver</tissue>
    </source>
</reference>
<feature type="transmembrane region" description="Helical" evidence="5">
    <location>
        <begin position="153"/>
        <end position="173"/>
    </location>
</feature>
<name>A0A9D3S103_ANGAN</name>
<accession>A0A9D3S103</accession>
<keyword evidence="3 5" id="KW-1133">Transmembrane helix</keyword>
<feature type="domain" description="Sugar phosphate transporter" evidence="6">
    <location>
        <begin position="16"/>
        <end position="296"/>
    </location>
</feature>
<comment type="caution">
    <text evidence="7">The sequence shown here is derived from an EMBL/GenBank/DDBJ whole genome shotgun (WGS) entry which is preliminary data.</text>
</comment>
<dbReference type="InterPro" id="IPR050186">
    <property type="entry name" value="TPT_transporter"/>
</dbReference>
<dbReference type="AlphaFoldDB" id="A0A9D3S103"/>
<feature type="transmembrane region" description="Helical" evidence="5">
    <location>
        <begin position="185"/>
        <end position="205"/>
    </location>
</feature>
<gene>
    <name evidence="7" type="ORF">ANANG_G00084710</name>
</gene>
<evidence type="ECO:0000256" key="1">
    <source>
        <dbReference type="ARBA" id="ARBA00004141"/>
    </source>
</evidence>
<dbReference type="Proteomes" id="UP001044222">
    <property type="component" value="Unassembled WGS sequence"/>
</dbReference>